<sequence length="139" mass="16494">MKINLTLNVPVEFFYHELMESALEDIRVHVGKKISWRELPGYTYDKKWASGRQAKMHIDTAIPSQAYGYTMDMPDQKFIVEYRLEKKSDKQTVLMYTEENIPKSSKVKANNKFGELALGWLRKRKFKKMAQKMAQEYYK</sequence>
<dbReference type="EMBL" id="BFFP01000032">
    <property type="protein sequence ID" value="GBG95344.1"/>
    <property type="molecule type" value="Genomic_DNA"/>
</dbReference>
<gene>
    <name evidence="1" type="ORF">LFYK43_18030</name>
</gene>
<dbReference type="AlphaFoldDB" id="A0A401IUY7"/>
<evidence type="ECO:0000313" key="1">
    <source>
        <dbReference type="EMBL" id="GBG95344.1"/>
    </source>
</evidence>
<dbReference type="OrthoDB" id="2361512at2"/>
<organism evidence="1 2">
    <name type="scientific">Ligilactobacillus salitolerans</name>
    <dbReference type="NCBI Taxonomy" id="1808352"/>
    <lineage>
        <taxon>Bacteria</taxon>
        <taxon>Bacillati</taxon>
        <taxon>Bacillota</taxon>
        <taxon>Bacilli</taxon>
        <taxon>Lactobacillales</taxon>
        <taxon>Lactobacillaceae</taxon>
        <taxon>Ligilactobacillus</taxon>
    </lineage>
</organism>
<name>A0A401IUY7_9LACO</name>
<dbReference type="InterPro" id="IPR021701">
    <property type="entry name" value="DUF3284"/>
</dbReference>
<dbReference type="Proteomes" id="UP000286848">
    <property type="component" value="Unassembled WGS sequence"/>
</dbReference>
<evidence type="ECO:0008006" key="3">
    <source>
        <dbReference type="Google" id="ProtNLM"/>
    </source>
</evidence>
<protein>
    <recommendedName>
        <fullName evidence="3">DUF3284 domain-containing protein</fullName>
    </recommendedName>
</protein>
<dbReference type="Pfam" id="PF11687">
    <property type="entry name" value="DUF3284"/>
    <property type="match status" value="1"/>
</dbReference>
<comment type="caution">
    <text evidence="1">The sequence shown here is derived from an EMBL/GenBank/DDBJ whole genome shotgun (WGS) entry which is preliminary data.</text>
</comment>
<reference evidence="1 2" key="1">
    <citation type="journal article" date="2019" name="Int. J. Syst. Evol. Microbiol.">
        <title>Lactobacillus salitolerans sp. nov., a novel lactic acid bacterium isolated from spent mushroom substrates.</title>
        <authorList>
            <person name="Tohno M."/>
            <person name="Tanizawa Y."/>
            <person name="Kojima Y."/>
            <person name="Sakamoto M."/>
            <person name="Nakamura Y."/>
            <person name="Ohkuma M."/>
            <person name="Kobayashi H."/>
        </authorList>
    </citation>
    <scope>NUCLEOTIDE SEQUENCE [LARGE SCALE GENOMIC DNA]</scope>
    <source>
        <strain evidence="1 2">YK43</strain>
    </source>
</reference>
<evidence type="ECO:0000313" key="2">
    <source>
        <dbReference type="Proteomes" id="UP000286848"/>
    </source>
</evidence>
<dbReference type="RefSeq" id="WP_124977566.1">
    <property type="nucleotide sequence ID" value="NZ_BFFP01000032.1"/>
</dbReference>
<keyword evidence="2" id="KW-1185">Reference proteome</keyword>
<proteinExistence type="predicted"/>
<accession>A0A401IUY7</accession>